<gene>
    <name evidence="2" type="ORF">RIMI_LOCUS7511384</name>
</gene>
<feature type="compositionally biased region" description="Basic and acidic residues" evidence="1">
    <location>
        <begin position="33"/>
        <end position="45"/>
    </location>
</feature>
<accession>A0ABN9LBU1</accession>
<protein>
    <submittedName>
        <fullName evidence="2">Uncharacterized protein</fullName>
    </submittedName>
</protein>
<dbReference type="Proteomes" id="UP001176940">
    <property type="component" value="Unassembled WGS sequence"/>
</dbReference>
<proteinExistence type="predicted"/>
<evidence type="ECO:0000313" key="3">
    <source>
        <dbReference type="Proteomes" id="UP001176940"/>
    </source>
</evidence>
<sequence length="126" mass="14492">MQLSAGRTRAGMQAPSPGVRRTQQGQQLTWTRRQQEERQEQEPRSNTEACFTQLSSYLTFQRLFPTMSEVKKQQKKCPEPCPPPCPEPCPKPCQEPCPKPKCQDPCKDQKCPDQKWCPQDPCKPQC</sequence>
<feature type="compositionally biased region" description="Basic and acidic residues" evidence="1">
    <location>
        <begin position="101"/>
        <end position="113"/>
    </location>
</feature>
<feature type="region of interest" description="Disordered" evidence="1">
    <location>
        <begin position="93"/>
        <end position="126"/>
    </location>
</feature>
<evidence type="ECO:0000256" key="1">
    <source>
        <dbReference type="SAM" id="MobiDB-lite"/>
    </source>
</evidence>
<dbReference type="PRINTS" id="PR00021">
    <property type="entry name" value="PRORICH"/>
</dbReference>
<feature type="compositionally biased region" description="Polar residues" evidence="1">
    <location>
        <begin position="21"/>
        <end position="31"/>
    </location>
</feature>
<feature type="region of interest" description="Disordered" evidence="1">
    <location>
        <begin position="1"/>
        <end position="48"/>
    </location>
</feature>
<name>A0ABN9LBU1_9NEOB</name>
<evidence type="ECO:0000313" key="2">
    <source>
        <dbReference type="EMBL" id="CAJ0938351.1"/>
    </source>
</evidence>
<keyword evidence="3" id="KW-1185">Reference proteome</keyword>
<dbReference type="EMBL" id="CAUEEQ010014287">
    <property type="protein sequence ID" value="CAJ0938351.1"/>
    <property type="molecule type" value="Genomic_DNA"/>
</dbReference>
<comment type="caution">
    <text evidence="2">The sequence shown here is derived from an EMBL/GenBank/DDBJ whole genome shotgun (WGS) entry which is preliminary data.</text>
</comment>
<reference evidence="2" key="1">
    <citation type="submission" date="2023-07" db="EMBL/GenBank/DDBJ databases">
        <authorList>
            <person name="Stuckert A."/>
        </authorList>
    </citation>
    <scope>NUCLEOTIDE SEQUENCE</scope>
</reference>
<organism evidence="2 3">
    <name type="scientific">Ranitomeya imitator</name>
    <name type="common">mimic poison frog</name>
    <dbReference type="NCBI Taxonomy" id="111125"/>
    <lineage>
        <taxon>Eukaryota</taxon>
        <taxon>Metazoa</taxon>
        <taxon>Chordata</taxon>
        <taxon>Craniata</taxon>
        <taxon>Vertebrata</taxon>
        <taxon>Euteleostomi</taxon>
        <taxon>Amphibia</taxon>
        <taxon>Batrachia</taxon>
        <taxon>Anura</taxon>
        <taxon>Neobatrachia</taxon>
        <taxon>Hyloidea</taxon>
        <taxon>Dendrobatidae</taxon>
        <taxon>Dendrobatinae</taxon>
        <taxon>Ranitomeya</taxon>
    </lineage>
</organism>